<gene>
    <name evidence="1" type="ORF">K488DRAFT_75344</name>
</gene>
<comment type="caution">
    <text evidence="1">The sequence shown here is derived from an EMBL/GenBank/DDBJ whole genome shotgun (WGS) entry which is preliminary data.</text>
</comment>
<sequence>MAFGLVPPRACPGIAHQAHFNGRDVHEQQSSRSTPKTSSIGARWHMMCRPLSESWMDASGNDSWSVCMGALADGPSQCGALSSAARGAQLGQPVSEQDAVNGTYWVHSVCFCVGVWWLVMAVWVESTALKGTGIGVMCKSGLIQHVWNGALCCVP</sequence>
<keyword evidence="2" id="KW-1185">Reference proteome</keyword>
<dbReference type="Proteomes" id="UP000814128">
    <property type="component" value="Unassembled WGS sequence"/>
</dbReference>
<protein>
    <submittedName>
        <fullName evidence="1">Uncharacterized protein</fullName>
    </submittedName>
</protein>
<organism evidence="1 2">
    <name type="scientific">Vararia minispora EC-137</name>
    <dbReference type="NCBI Taxonomy" id="1314806"/>
    <lineage>
        <taxon>Eukaryota</taxon>
        <taxon>Fungi</taxon>
        <taxon>Dikarya</taxon>
        <taxon>Basidiomycota</taxon>
        <taxon>Agaricomycotina</taxon>
        <taxon>Agaricomycetes</taxon>
        <taxon>Russulales</taxon>
        <taxon>Lachnocladiaceae</taxon>
        <taxon>Vararia</taxon>
    </lineage>
</organism>
<dbReference type="EMBL" id="MU274570">
    <property type="protein sequence ID" value="KAI0026437.1"/>
    <property type="molecule type" value="Genomic_DNA"/>
</dbReference>
<evidence type="ECO:0000313" key="1">
    <source>
        <dbReference type="EMBL" id="KAI0026437.1"/>
    </source>
</evidence>
<evidence type="ECO:0000313" key="2">
    <source>
        <dbReference type="Proteomes" id="UP000814128"/>
    </source>
</evidence>
<reference evidence="1" key="1">
    <citation type="submission" date="2021-02" db="EMBL/GenBank/DDBJ databases">
        <authorList>
            <consortium name="DOE Joint Genome Institute"/>
            <person name="Ahrendt S."/>
            <person name="Looney B.P."/>
            <person name="Miyauchi S."/>
            <person name="Morin E."/>
            <person name="Drula E."/>
            <person name="Courty P.E."/>
            <person name="Chicoki N."/>
            <person name="Fauchery L."/>
            <person name="Kohler A."/>
            <person name="Kuo A."/>
            <person name="Labutti K."/>
            <person name="Pangilinan J."/>
            <person name="Lipzen A."/>
            <person name="Riley R."/>
            <person name="Andreopoulos W."/>
            <person name="He G."/>
            <person name="Johnson J."/>
            <person name="Barry K.W."/>
            <person name="Grigoriev I.V."/>
            <person name="Nagy L."/>
            <person name="Hibbett D."/>
            <person name="Henrissat B."/>
            <person name="Matheny P.B."/>
            <person name="Labbe J."/>
            <person name="Martin F."/>
        </authorList>
    </citation>
    <scope>NUCLEOTIDE SEQUENCE</scope>
    <source>
        <strain evidence="1">EC-137</strain>
    </source>
</reference>
<name>A0ACB8Q440_9AGAM</name>
<proteinExistence type="predicted"/>
<accession>A0ACB8Q440</accession>
<reference evidence="1" key="2">
    <citation type="journal article" date="2022" name="New Phytol.">
        <title>Evolutionary transition to the ectomycorrhizal habit in the genomes of a hyperdiverse lineage of mushroom-forming fungi.</title>
        <authorList>
            <person name="Looney B."/>
            <person name="Miyauchi S."/>
            <person name="Morin E."/>
            <person name="Drula E."/>
            <person name="Courty P.E."/>
            <person name="Kohler A."/>
            <person name="Kuo A."/>
            <person name="LaButti K."/>
            <person name="Pangilinan J."/>
            <person name="Lipzen A."/>
            <person name="Riley R."/>
            <person name="Andreopoulos W."/>
            <person name="He G."/>
            <person name="Johnson J."/>
            <person name="Nolan M."/>
            <person name="Tritt A."/>
            <person name="Barry K.W."/>
            <person name="Grigoriev I.V."/>
            <person name="Nagy L.G."/>
            <person name="Hibbett D."/>
            <person name="Henrissat B."/>
            <person name="Matheny P.B."/>
            <person name="Labbe J."/>
            <person name="Martin F.M."/>
        </authorList>
    </citation>
    <scope>NUCLEOTIDE SEQUENCE</scope>
    <source>
        <strain evidence="1">EC-137</strain>
    </source>
</reference>